<organism evidence="2 3">
    <name type="scientific">Crenichthys baileyi</name>
    <name type="common">White River springfish</name>
    <dbReference type="NCBI Taxonomy" id="28760"/>
    <lineage>
        <taxon>Eukaryota</taxon>
        <taxon>Metazoa</taxon>
        <taxon>Chordata</taxon>
        <taxon>Craniata</taxon>
        <taxon>Vertebrata</taxon>
        <taxon>Euteleostomi</taxon>
        <taxon>Actinopterygii</taxon>
        <taxon>Neopterygii</taxon>
        <taxon>Teleostei</taxon>
        <taxon>Neoteleostei</taxon>
        <taxon>Acanthomorphata</taxon>
        <taxon>Ovalentaria</taxon>
        <taxon>Atherinomorphae</taxon>
        <taxon>Cyprinodontiformes</taxon>
        <taxon>Goodeidae</taxon>
        <taxon>Crenichthys</taxon>
    </lineage>
</organism>
<reference evidence="2 3" key="1">
    <citation type="submission" date="2021-06" db="EMBL/GenBank/DDBJ databases">
        <authorList>
            <person name="Palmer J.M."/>
        </authorList>
    </citation>
    <scope>NUCLEOTIDE SEQUENCE [LARGE SCALE GENOMIC DNA]</scope>
    <source>
        <strain evidence="2 3">MEX-2019</strain>
        <tissue evidence="2">Muscle</tissue>
    </source>
</reference>
<dbReference type="AlphaFoldDB" id="A0AAV9QUN7"/>
<evidence type="ECO:0000313" key="2">
    <source>
        <dbReference type="EMBL" id="KAK5600135.1"/>
    </source>
</evidence>
<dbReference type="EMBL" id="JAHHUM010002897">
    <property type="protein sequence ID" value="KAK5600135.1"/>
    <property type="molecule type" value="Genomic_DNA"/>
</dbReference>
<gene>
    <name evidence="2" type="ORF">CRENBAI_007493</name>
</gene>
<accession>A0AAV9QUN7</accession>
<protein>
    <submittedName>
        <fullName evidence="2">Uncharacterized protein</fullName>
    </submittedName>
</protein>
<dbReference type="Proteomes" id="UP001311232">
    <property type="component" value="Unassembled WGS sequence"/>
</dbReference>
<sequence>MKKSLTLCQTDVIVEFYFFPGRGVRQIRNNLPRPGNKPKGYTERRTAGDIVNGCREGVSQSLGDASGGPSWNGIHSSR</sequence>
<name>A0AAV9QUN7_9TELE</name>
<evidence type="ECO:0000256" key="1">
    <source>
        <dbReference type="SAM" id="MobiDB-lite"/>
    </source>
</evidence>
<evidence type="ECO:0000313" key="3">
    <source>
        <dbReference type="Proteomes" id="UP001311232"/>
    </source>
</evidence>
<feature type="region of interest" description="Disordered" evidence="1">
    <location>
        <begin position="58"/>
        <end position="78"/>
    </location>
</feature>
<proteinExistence type="predicted"/>
<comment type="caution">
    <text evidence="2">The sequence shown here is derived from an EMBL/GenBank/DDBJ whole genome shotgun (WGS) entry which is preliminary data.</text>
</comment>
<keyword evidence="3" id="KW-1185">Reference proteome</keyword>